<dbReference type="PANTHER" id="PTHR12428">
    <property type="entry name" value="OXA1"/>
    <property type="match status" value="1"/>
</dbReference>
<feature type="compositionally biased region" description="Basic and acidic residues" evidence="10">
    <location>
        <begin position="562"/>
        <end position="581"/>
    </location>
</feature>
<comment type="similarity">
    <text evidence="2 9">Belongs to the OXA1/ALB3/YidC family.</text>
</comment>
<gene>
    <name evidence="13" type="primary">BQ5605_C006g03849</name>
    <name evidence="13" type="ORF">BQ5605_C006G03849</name>
</gene>
<evidence type="ECO:0000256" key="8">
    <source>
        <dbReference type="ARBA" id="ARBA00023136"/>
    </source>
</evidence>
<accession>A0A2X0M572</accession>
<dbReference type="GO" id="GO:0032979">
    <property type="term" value="P:protein insertion into mitochondrial inner membrane from matrix"/>
    <property type="evidence" value="ECO:0007669"/>
    <property type="project" value="TreeGrafter"/>
</dbReference>
<evidence type="ECO:0000313" key="13">
    <source>
        <dbReference type="EMBL" id="SGY54173.1"/>
    </source>
</evidence>
<feature type="transmembrane region" description="Helical" evidence="11">
    <location>
        <begin position="484"/>
        <end position="504"/>
    </location>
</feature>
<dbReference type="CDD" id="cd20069">
    <property type="entry name" value="5TM_Oxa1-like"/>
    <property type="match status" value="1"/>
</dbReference>
<feature type="transmembrane region" description="Helical" evidence="11">
    <location>
        <begin position="321"/>
        <end position="341"/>
    </location>
</feature>
<evidence type="ECO:0000256" key="10">
    <source>
        <dbReference type="SAM" id="MobiDB-lite"/>
    </source>
</evidence>
<evidence type="ECO:0000256" key="2">
    <source>
        <dbReference type="ARBA" id="ARBA00009877"/>
    </source>
</evidence>
<dbReference type="Proteomes" id="UP000249464">
    <property type="component" value="Unassembled WGS sequence"/>
</dbReference>
<sequence>MRLRLGFRGSSAGAGESARHFSRQVSALTYCELIDSRRVRSPQIQDQVHHVRSKLLPEDNTEALGRYETLYKLYNASPRAVRRFAAHRAHTRLASHDPLQDTDALPDSIVHSLAHASYSAIASTSSLFLARPLVRSFSASTSSSSTRALVISGRRNWEPLSKAGISARRGFASSSISAGWIPSLQWRSNPAATEVTSASNGTGFVPEHSAAAPTPGAADIVTPSPATPSTTTPAEPSVSAAATAPPQTASTAAEAVDTSADAAATATEPTFYLPGDSHIFSGTLDLTSLAGSWGPHPIQRLQSMFLHLHESFPLMAPTTGLPWYILIPTVTIGLRMLLFWFQVRANANAARLAIIQPQLLAGMEKVKQAKSRNDLTSAQAAQMETAALMKRHKVNPIKNLVFPLAQGTVFMVMFFALKGLANAGLPLMAQEGFGWVQDLTQRDPTWALPIASSALTLATLELGVDKTTTVQTTTTKNMKMAFRFLLVISIPFIGYFPAALLLFWCTNNSISLLQSQILKLEPVRAFFNIPTPPPKALPGQKGYIKEPSFSEAFKNMQTATKEMSEQAAEKSRTHKESKNKDGQQLPRAEMYVPTNHSSKIGKVEEIARSLTPNGALKGAKGVIRAESPIELQDEKIRRVQAARKRRHKMKQ</sequence>
<keyword evidence="14" id="KW-1185">Reference proteome</keyword>
<dbReference type="Pfam" id="PF02096">
    <property type="entry name" value="60KD_IMP"/>
    <property type="match status" value="1"/>
</dbReference>
<keyword evidence="5" id="KW-0809">Transit peptide</keyword>
<dbReference type="STRING" id="796604.A0A2X0M572"/>
<proteinExistence type="inferred from homology"/>
<dbReference type="InterPro" id="IPR028055">
    <property type="entry name" value="YidC/Oxa/ALB_C"/>
</dbReference>
<keyword evidence="4" id="KW-0999">Mitochondrion inner membrane</keyword>
<evidence type="ECO:0000256" key="7">
    <source>
        <dbReference type="ARBA" id="ARBA00023128"/>
    </source>
</evidence>
<dbReference type="PANTHER" id="PTHR12428:SF66">
    <property type="entry name" value="MITOCHONDRIAL INNER MEMBRANE PROTEIN OXA1L"/>
    <property type="match status" value="1"/>
</dbReference>
<protein>
    <submittedName>
        <fullName evidence="13">BQ5605_C006g03849 protein</fullName>
    </submittedName>
</protein>
<dbReference type="EMBL" id="FQNC01000044">
    <property type="protein sequence ID" value="SGY54173.1"/>
    <property type="molecule type" value="Genomic_DNA"/>
</dbReference>
<evidence type="ECO:0000256" key="3">
    <source>
        <dbReference type="ARBA" id="ARBA00022692"/>
    </source>
</evidence>
<evidence type="ECO:0000313" key="14">
    <source>
        <dbReference type="Proteomes" id="UP000249464"/>
    </source>
</evidence>
<evidence type="ECO:0000259" key="12">
    <source>
        <dbReference type="Pfam" id="PF02096"/>
    </source>
</evidence>
<keyword evidence="8 11" id="KW-0472">Membrane</keyword>
<dbReference type="GO" id="GO:0005743">
    <property type="term" value="C:mitochondrial inner membrane"/>
    <property type="evidence" value="ECO:0007669"/>
    <property type="project" value="UniProtKB-SubCell"/>
</dbReference>
<feature type="domain" description="Membrane insertase YidC/Oxa/ALB C-terminal" evidence="12">
    <location>
        <begin position="323"/>
        <end position="518"/>
    </location>
</feature>
<reference evidence="13 14" key="1">
    <citation type="submission" date="2016-11" db="EMBL/GenBank/DDBJ databases">
        <authorList>
            <person name="Jaros S."/>
            <person name="Januszkiewicz K."/>
            <person name="Wedrychowicz H."/>
        </authorList>
    </citation>
    <scope>NUCLEOTIDE SEQUENCE [LARGE SCALE GENOMIC DNA]</scope>
</reference>
<keyword evidence="6 11" id="KW-1133">Transmembrane helix</keyword>
<evidence type="ECO:0000256" key="4">
    <source>
        <dbReference type="ARBA" id="ARBA00022792"/>
    </source>
</evidence>
<evidence type="ECO:0000256" key="5">
    <source>
        <dbReference type="ARBA" id="ARBA00022946"/>
    </source>
</evidence>
<organism evidence="13 14">
    <name type="scientific">Microbotryum silenes-dioicae</name>
    <dbReference type="NCBI Taxonomy" id="796604"/>
    <lineage>
        <taxon>Eukaryota</taxon>
        <taxon>Fungi</taxon>
        <taxon>Dikarya</taxon>
        <taxon>Basidiomycota</taxon>
        <taxon>Pucciniomycotina</taxon>
        <taxon>Microbotryomycetes</taxon>
        <taxon>Microbotryales</taxon>
        <taxon>Microbotryaceae</taxon>
        <taxon>Microbotryum</taxon>
    </lineage>
</organism>
<dbReference type="GO" id="GO:0032977">
    <property type="term" value="F:membrane insertase activity"/>
    <property type="evidence" value="ECO:0007669"/>
    <property type="project" value="InterPro"/>
</dbReference>
<feature type="compositionally biased region" description="Polar residues" evidence="10">
    <location>
        <begin position="192"/>
        <end position="202"/>
    </location>
</feature>
<feature type="region of interest" description="Disordered" evidence="10">
    <location>
        <begin position="192"/>
        <end position="256"/>
    </location>
</feature>
<dbReference type="InterPro" id="IPR001708">
    <property type="entry name" value="YidC/ALB3/OXA1/COX18"/>
</dbReference>
<feature type="region of interest" description="Disordered" evidence="10">
    <location>
        <begin position="558"/>
        <end position="586"/>
    </location>
</feature>
<evidence type="ECO:0000256" key="9">
    <source>
        <dbReference type="RuleBase" id="RU003945"/>
    </source>
</evidence>
<keyword evidence="3 9" id="KW-0812">Transmembrane</keyword>
<feature type="compositionally biased region" description="Low complexity" evidence="10">
    <location>
        <begin position="221"/>
        <end position="256"/>
    </location>
</feature>
<evidence type="ECO:0000256" key="11">
    <source>
        <dbReference type="SAM" id="Phobius"/>
    </source>
</evidence>
<dbReference type="AlphaFoldDB" id="A0A2X0M572"/>
<feature type="transmembrane region" description="Helical" evidence="11">
    <location>
        <begin position="400"/>
        <end position="425"/>
    </location>
</feature>
<evidence type="ECO:0000256" key="1">
    <source>
        <dbReference type="ARBA" id="ARBA00004448"/>
    </source>
</evidence>
<evidence type="ECO:0000256" key="6">
    <source>
        <dbReference type="ARBA" id="ARBA00022989"/>
    </source>
</evidence>
<feature type="transmembrane region" description="Helical" evidence="11">
    <location>
        <begin position="445"/>
        <end position="464"/>
    </location>
</feature>
<comment type="subcellular location">
    <subcellularLocation>
        <location evidence="9">Membrane</location>
        <topology evidence="9">Multi-pass membrane protein</topology>
    </subcellularLocation>
    <subcellularLocation>
        <location evidence="1">Mitochondrion inner membrane</location>
        <topology evidence="1">Multi-pass membrane protein</topology>
    </subcellularLocation>
</comment>
<keyword evidence="7" id="KW-0496">Mitochondrion</keyword>
<name>A0A2X0M572_9BASI</name>